<sequence>MADPHPRTTAPESQEDTSFTPYRDPPESVEAAFRAYWCPDLKGQRRFMAGFRAARERRQRSADNLKAPLLAIPLEVRTLIYGFVITETMKSLLLNDTRHPRSALSATCRALRAEYRPFQETEGAILVLRSIYYREYIDRRPWTRVRPFIRAAVVVFTLPRSHYNYLSSA</sequence>
<protein>
    <submittedName>
        <fullName evidence="1">Uncharacterized protein</fullName>
    </submittedName>
</protein>
<evidence type="ECO:0000313" key="2">
    <source>
        <dbReference type="Proteomes" id="UP001281147"/>
    </source>
</evidence>
<proteinExistence type="predicted"/>
<accession>A0ACC3NT19</accession>
<name>A0ACC3NT19_9PEZI</name>
<dbReference type="EMBL" id="JAUTXU010000013">
    <property type="protein sequence ID" value="KAK3722474.1"/>
    <property type="molecule type" value="Genomic_DNA"/>
</dbReference>
<comment type="caution">
    <text evidence="1">The sequence shown here is derived from an EMBL/GenBank/DDBJ whole genome shotgun (WGS) entry which is preliminary data.</text>
</comment>
<reference evidence="1" key="1">
    <citation type="submission" date="2023-07" db="EMBL/GenBank/DDBJ databases">
        <title>Black Yeasts Isolated from many extreme environments.</title>
        <authorList>
            <person name="Coleine C."/>
            <person name="Stajich J.E."/>
            <person name="Selbmann L."/>
        </authorList>
    </citation>
    <scope>NUCLEOTIDE SEQUENCE</scope>
    <source>
        <strain evidence="1">CCFEE 5714</strain>
    </source>
</reference>
<dbReference type="Proteomes" id="UP001281147">
    <property type="component" value="Unassembled WGS sequence"/>
</dbReference>
<gene>
    <name evidence="1" type="ORF">LTR37_002466</name>
</gene>
<keyword evidence="2" id="KW-1185">Reference proteome</keyword>
<organism evidence="1 2">
    <name type="scientific">Vermiconidia calcicola</name>
    <dbReference type="NCBI Taxonomy" id="1690605"/>
    <lineage>
        <taxon>Eukaryota</taxon>
        <taxon>Fungi</taxon>
        <taxon>Dikarya</taxon>
        <taxon>Ascomycota</taxon>
        <taxon>Pezizomycotina</taxon>
        <taxon>Dothideomycetes</taxon>
        <taxon>Dothideomycetidae</taxon>
        <taxon>Mycosphaerellales</taxon>
        <taxon>Extremaceae</taxon>
        <taxon>Vermiconidia</taxon>
    </lineage>
</organism>
<evidence type="ECO:0000313" key="1">
    <source>
        <dbReference type="EMBL" id="KAK3722474.1"/>
    </source>
</evidence>